<name>S4P9S0_9NEOP</name>
<proteinExistence type="predicted"/>
<reference evidence="1" key="1">
    <citation type="journal article" date="2013" name="BMC Genomics">
        <title>Unscrambling butterfly oogenesis.</title>
        <authorList>
            <person name="Carter J.M."/>
            <person name="Baker S.C."/>
            <person name="Pink R."/>
            <person name="Carter D.R."/>
            <person name="Collins A."/>
            <person name="Tomlin J."/>
            <person name="Gibbs M."/>
            <person name="Breuker C.J."/>
        </authorList>
    </citation>
    <scope>NUCLEOTIDE SEQUENCE</scope>
    <source>
        <tissue evidence="1">Ovary</tissue>
    </source>
</reference>
<evidence type="ECO:0000313" key="1">
    <source>
        <dbReference type="EMBL" id="JAA88941.1"/>
    </source>
</evidence>
<dbReference type="EMBL" id="GAIX01003619">
    <property type="protein sequence ID" value="JAA88941.1"/>
    <property type="molecule type" value="Transcribed_RNA"/>
</dbReference>
<organism evidence="1">
    <name type="scientific">Pararge aegeria</name>
    <name type="common">speckled wood butterfly</name>
    <dbReference type="NCBI Taxonomy" id="116150"/>
    <lineage>
        <taxon>Eukaryota</taxon>
        <taxon>Metazoa</taxon>
        <taxon>Ecdysozoa</taxon>
        <taxon>Arthropoda</taxon>
        <taxon>Hexapoda</taxon>
        <taxon>Insecta</taxon>
        <taxon>Pterygota</taxon>
        <taxon>Neoptera</taxon>
        <taxon>Endopterygota</taxon>
        <taxon>Lepidoptera</taxon>
        <taxon>Glossata</taxon>
        <taxon>Ditrysia</taxon>
        <taxon>Papilionoidea</taxon>
        <taxon>Nymphalidae</taxon>
        <taxon>Satyrinae</taxon>
        <taxon>Satyrini</taxon>
        <taxon>Parargina</taxon>
        <taxon>Pararge</taxon>
    </lineage>
</organism>
<accession>S4P9S0</accession>
<dbReference type="AlphaFoldDB" id="S4P9S0"/>
<protein>
    <submittedName>
        <fullName evidence="1">Uncharacterized protein</fullName>
    </submittedName>
</protein>
<reference evidence="1" key="2">
    <citation type="submission" date="2013-05" db="EMBL/GenBank/DDBJ databases">
        <authorList>
            <person name="Carter J.-M."/>
            <person name="Baker S.C."/>
            <person name="Pink R."/>
            <person name="Carter D.R.F."/>
            <person name="Collins A."/>
            <person name="Tomlin J."/>
            <person name="Gibbs M."/>
            <person name="Breuker C.J."/>
        </authorList>
    </citation>
    <scope>NUCLEOTIDE SEQUENCE</scope>
    <source>
        <tissue evidence="1">Ovary</tissue>
    </source>
</reference>
<sequence length="93" mass="10253">MPYRLKRSAALVSGNDFVACATIRGAWVRARCLSDATLNDRVVTCRVMPQAATRGLRGQKFPIIPVQFYRCCVALSIIYLSISCNVSVSVRLS</sequence>